<dbReference type="Bgee" id="ENSELUG00000027408">
    <property type="expression patterns" value="Expressed in camera-type eye and 2 other cell types or tissues"/>
</dbReference>
<reference evidence="2" key="4">
    <citation type="submission" date="2025-09" db="UniProtKB">
        <authorList>
            <consortium name="Ensembl"/>
        </authorList>
    </citation>
    <scope>IDENTIFICATION</scope>
</reference>
<dbReference type="GeneTree" id="ENSGT00940000157824"/>
<dbReference type="GO" id="GO:0005856">
    <property type="term" value="C:cytoskeleton"/>
    <property type="evidence" value="ECO:0007669"/>
    <property type="project" value="UniProtKB-ARBA"/>
</dbReference>
<dbReference type="GO" id="GO:0005929">
    <property type="term" value="C:cilium"/>
    <property type="evidence" value="ECO:0007669"/>
    <property type="project" value="TreeGrafter"/>
</dbReference>
<protein>
    <recommendedName>
        <fullName evidence="4">OCEL domain-containing protein</fullName>
    </recommendedName>
</protein>
<dbReference type="AlphaFoldDB" id="A0A6Q2XRD5"/>
<evidence type="ECO:0008006" key="4">
    <source>
        <dbReference type="Google" id="ProtNLM"/>
    </source>
</evidence>
<dbReference type="PANTHER" id="PTHR21501:SF3">
    <property type="entry name" value="PROTEIN FAM161A"/>
    <property type="match status" value="1"/>
</dbReference>
<dbReference type="PANTHER" id="PTHR21501">
    <property type="entry name" value="PROTEIN FAM-161"/>
    <property type="match status" value="1"/>
</dbReference>
<sequence>MANAHRTNVLVTSCLKTPVDPHTKAPLALYERERTIPYSSAAAHVDNRDYEKEVRSLATYYAGLSTSIEGKYHRGIDLFYFYFSNEEYYRKLEELKMTHLRTMAELEGMYRKKLEHKGTLTSDKVQGSQEHRWVVDLAW</sequence>
<dbReference type="InterPro" id="IPR051655">
    <property type="entry name" value="FAM161"/>
</dbReference>
<dbReference type="Ensembl" id="ENSELUT00000067265.2">
    <property type="protein sequence ID" value="ENSELUP00000055727.2"/>
    <property type="gene ID" value="ENSELUG00000027408.2"/>
</dbReference>
<keyword evidence="1" id="KW-0175">Coiled coil</keyword>
<evidence type="ECO:0000313" key="2">
    <source>
        <dbReference type="Ensembl" id="ENSELUP00000055727.2"/>
    </source>
</evidence>
<dbReference type="GO" id="GO:0044782">
    <property type="term" value="P:cilium organization"/>
    <property type="evidence" value="ECO:0007669"/>
    <property type="project" value="TreeGrafter"/>
</dbReference>
<organism evidence="2 3">
    <name type="scientific">Esox lucius</name>
    <name type="common">Northern pike</name>
    <dbReference type="NCBI Taxonomy" id="8010"/>
    <lineage>
        <taxon>Eukaryota</taxon>
        <taxon>Metazoa</taxon>
        <taxon>Chordata</taxon>
        <taxon>Craniata</taxon>
        <taxon>Vertebrata</taxon>
        <taxon>Euteleostomi</taxon>
        <taxon>Actinopterygii</taxon>
        <taxon>Neopterygii</taxon>
        <taxon>Teleostei</taxon>
        <taxon>Protacanthopterygii</taxon>
        <taxon>Esociformes</taxon>
        <taxon>Esocidae</taxon>
        <taxon>Esox</taxon>
    </lineage>
</organism>
<dbReference type="Proteomes" id="UP000265140">
    <property type="component" value="Chromosome 9"/>
</dbReference>
<evidence type="ECO:0000313" key="3">
    <source>
        <dbReference type="Proteomes" id="UP000265140"/>
    </source>
</evidence>
<evidence type="ECO:0000256" key="1">
    <source>
        <dbReference type="ARBA" id="ARBA00023054"/>
    </source>
</evidence>
<dbReference type="OMA" id="YITYACA"/>
<proteinExistence type="predicted"/>
<dbReference type="InParanoid" id="A0A6Q2XRD5"/>
<reference evidence="2" key="2">
    <citation type="submission" date="2020-02" db="EMBL/GenBank/DDBJ databases">
        <title>Esox lucius (northern pike) genome, fEsoLuc1, primary haplotype.</title>
        <authorList>
            <person name="Myers G."/>
            <person name="Karagic N."/>
            <person name="Meyer A."/>
            <person name="Pippel M."/>
            <person name="Reichard M."/>
            <person name="Winkler S."/>
            <person name="Tracey A."/>
            <person name="Sims Y."/>
            <person name="Howe K."/>
            <person name="Rhie A."/>
            <person name="Formenti G."/>
            <person name="Durbin R."/>
            <person name="Fedrigo O."/>
            <person name="Jarvis E.D."/>
        </authorList>
    </citation>
    <scope>NUCLEOTIDE SEQUENCE [LARGE SCALE GENOMIC DNA]</scope>
</reference>
<name>A0A6Q2XRD5_ESOLU</name>
<reference evidence="2" key="3">
    <citation type="submission" date="2025-08" db="UniProtKB">
        <authorList>
            <consortium name="Ensembl"/>
        </authorList>
    </citation>
    <scope>IDENTIFICATION</scope>
</reference>
<reference evidence="3" key="1">
    <citation type="journal article" date="2014" name="PLoS ONE">
        <title>The genome and linkage map of the northern pike (Esox lucius): conserved synteny revealed between the salmonid sister group and the Neoteleostei.</title>
        <authorList>
            <person name="Rondeau E.B."/>
            <person name="Minkley D.R."/>
            <person name="Leong J.S."/>
            <person name="Messmer A.M."/>
            <person name="Jantzen J.R."/>
            <person name="von Schalburg K.R."/>
            <person name="Lemon C."/>
            <person name="Bird N.H."/>
            <person name="Koop B.F."/>
        </authorList>
    </citation>
    <scope>NUCLEOTIDE SEQUENCE</scope>
</reference>
<accession>A0A6Q2XRD5</accession>
<keyword evidence="3" id="KW-1185">Reference proteome</keyword>